<keyword evidence="1" id="KW-0812">Transmembrane</keyword>
<sequence length="65" mass="7285">MPASPDRKRGANATARFETTLRTSNVANWLRTSSNARYLHVANLYLAGMSAGIFLFWKAVLFPRV</sequence>
<keyword evidence="3" id="KW-1185">Reference proteome</keyword>
<accession>A0A6A6QU59</accession>
<dbReference type="Proteomes" id="UP000799750">
    <property type="component" value="Unassembled WGS sequence"/>
</dbReference>
<evidence type="ECO:0000313" key="2">
    <source>
        <dbReference type="EMBL" id="KAF2495941.1"/>
    </source>
</evidence>
<gene>
    <name evidence="2" type="ORF">BU16DRAFT_526478</name>
</gene>
<evidence type="ECO:0000313" key="3">
    <source>
        <dbReference type="Proteomes" id="UP000799750"/>
    </source>
</evidence>
<feature type="transmembrane region" description="Helical" evidence="1">
    <location>
        <begin position="38"/>
        <end position="57"/>
    </location>
</feature>
<protein>
    <submittedName>
        <fullName evidence="2">Uncharacterized protein</fullName>
    </submittedName>
</protein>
<name>A0A6A6QU59_9PEZI</name>
<keyword evidence="1" id="KW-1133">Transmembrane helix</keyword>
<reference evidence="2" key="1">
    <citation type="journal article" date="2020" name="Stud. Mycol.">
        <title>101 Dothideomycetes genomes: a test case for predicting lifestyles and emergence of pathogens.</title>
        <authorList>
            <person name="Haridas S."/>
            <person name="Albert R."/>
            <person name="Binder M."/>
            <person name="Bloem J."/>
            <person name="Labutti K."/>
            <person name="Salamov A."/>
            <person name="Andreopoulos B."/>
            <person name="Baker S."/>
            <person name="Barry K."/>
            <person name="Bills G."/>
            <person name="Bluhm B."/>
            <person name="Cannon C."/>
            <person name="Castanera R."/>
            <person name="Culley D."/>
            <person name="Daum C."/>
            <person name="Ezra D."/>
            <person name="Gonzalez J."/>
            <person name="Henrissat B."/>
            <person name="Kuo A."/>
            <person name="Liang C."/>
            <person name="Lipzen A."/>
            <person name="Lutzoni F."/>
            <person name="Magnuson J."/>
            <person name="Mondo S."/>
            <person name="Nolan M."/>
            <person name="Ohm R."/>
            <person name="Pangilinan J."/>
            <person name="Park H.-J."/>
            <person name="Ramirez L."/>
            <person name="Alfaro M."/>
            <person name="Sun H."/>
            <person name="Tritt A."/>
            <person name="Yoshinaga Y."/>
            <person name="Zwiers L.-H."/>
            <person name="Turgeon B."/>
            <person name="Goodwin S."/>
            <person name="Spatafora J."/>
            <person name="Crous P."/>
            <person name="Grigoriev I."/>
        </authorList>
    </citation>
    <scope>NUCLEOTIDE SEQUENCE</scope>
    <source>
        <strain evidence="2">CBS 269.34</strain>
    </source>
</reference>
<organism evidence="2 3">
    <name type="scientific">Lophium mytilinum</name>
    <dbReference type="NCBI Taxonomy" id="390894"/>
    <lineage>
        <taxon>Eukaryota</taxon>
        <taxon>Fungi</taxon>
        <taxon>Dikarya</taxon>
        <taxon>Ascomycota</taxon>
        <taxon>Pezizomycotina</taxon>
        <taxon>Dothideomycetes</taxon>
        <taxon>Pleosporomycetidae</taxon>
        <taxon>Mytilinidiales</taxon>
        <taxon>Mytilinidiaceae</taxon>
        <taxon>Lophium</taxon>
    </lineage>
</organism>
<keyword evidence="1" id="KW-0472">Membrane</keyword>
<evidence type="ECO:0000256" key="1">
    <source>
        <dbReference type="SAM" id="Phobius"/>
    </source>
</evidence>
<dbReference type="EMBL" id="MU004188">
    <property type="protein sequence ID" value="KAF2495941.1"/>
    <property type="molecule type" value="Genomic_DNA"/>
</dbReference>
<proteinExistence type="predicted"/>
<dbReference type="AlphaFoldDB" id="A0A6A6QU59"/>